<dbReference type="SUPFAM" id="SSF64182">
    <property type="entry name" value="DHH phosphoesterases"/>
    <property type="match status" value="1"/>
</dbReference>
<dbReference type="Pfam" id="PF24898">
    <property type="entry name" value="GGDEF_GdpP"/>
    <property type="match status" value="1"/>
</dbReference>
<dbReference type="Gene3D" id="3.90.1640.10">
    <property type="entry name" value="inorganic pyrophosphatase (n-terminal core)"/>
    <property type="match status" value="1"/>
</dbReference>
<organism evidence="2 3">
    <name type="scientific">Zhenpiania hominis</name>
    <dbReference type="NCBI Taxonomy" id="2763644"/>
    <lineage>
        <taxon>Bacteria</taxon>
        <taxon>Bacillati</taxon>
        <taxon>Bacillota</taxon>
        <taxon>Clostridia</taxon>
        <taxon>Peptostreptococcales</taxon>
        <taxon>Anaerovoracaceae</taxon>
        <taxon>Zhenpiania</taxon>
    </lineage>
</organism>
<keyword evidence="3" id="KW-1185">Reference proteome</keyword>
<dbReference type="PANTHER" id="PTHR47618:SF2">
    <property type="entry name" value="CYCLIC-DI-AMP PHOSPHODIESTERASE GDPP"/>
    <property type="match status" value="1"/>
</dbReference>
<dbReference type="PANTHER" id="PTHR47618">
    <property type="entry name" value="BIFUNCTIONAL OLIGORIBONUCLEASE AND PAP PHOSPHATASE NRNA"/>
    <property type="match status" value="1"/>
</dbReference>
<proteinExistence type="predicted"/>
<dbReference type="Pfam" id="PF02272">
    <property type="entry name" value="DHHA1"/>
    <property type="match status" value="1"/>
</dbReference>
<evidence type="ECO:0000313" key="2">
    <source>
        <dbReference type="EMBL" id="MBC6680090.1"/>
    </source>
</evidence>
<evidence type="ECO:0000259" key="1">
    <source>
        <dbReference type="PROSITE" id="PS50887"/>
    </source>
</evidence>
<dbReference type="Pfam" id="PF01368">
    <property type="entry name" value="DHH"/>
    <property type="match status" value="1"/>
</dbReference>
<dbReference type="FunFam" id="3.90.1640.10:FF:000002">
    <property type="entry name" value="Cyclic-di-AMP phosphodiesterase"/>
    <property type="match status" value="1"/>
</dbReference>
<dbReference type="EMBL" id="JACRYT010000009">
    <property type="protein sequence ID" value="MBC6680090.1"/>
    <property type="molecule type" value="Genomic_DNA"/>
</dbReference>
<evidence type="ECO:0000313" key="3">
    <source>
        <dbReference type="Proteomes" id="UP000602647"/>
    </source>
</evidence>
<dbReference type="InterPro" id="IPR038763">
    <property type="entry name" value="DHH_sf"/>
</dbReference>
<name>A0A923NP12_9FIRM</name>
<dbReference type="RefSeq" id="WP_187303193.1">
    <property type="nucleotide sequence ID" value="NZ_JACRYT010000009.1"/>
</dbReference>
<comment type="caution">
    <text evidence="2">The sequence shown here is derived from an EMBL/GenBank/DDBJ whole genome shotgun (WGS) entry which is preliminary data.</text>
</comment>
<dbReference type="InterPro" id="IPR051319">
    <property type="entry name" value="Oligoribo/pAp-PDE_c-di-AMP_PDE"/>
</dbReference>
<dbReference type="InterPro" id="IPR000160">
    <property type="entry name" value="GGDEF_dom"/>
</dbReference>
<sequence>MYVTRIEKLLCAYSPVPLCILNPQGKVARASDKIDEVFIYDGIQGADVFTLTGIKYLDIREATGEGRPLILSRNEKVFKILTSFIGEGELASIVMYFFDVTDYETIKEQRRQERCCMAVVNVDNFDELTSSTGEDAQMLLATEIDKVVRSWGAKMDASVTHYKDHLYLMIFAYKHYEKMVETKFPVLDEIRQLETESDFPVTLSIGIGVGGESLLQTDQFATDALDIALGRGGDQAVVKSARQIEYYGGKTQAVEKRNKGKSRVIAHALKQLIAQSSRVIIMGHRNPDMDCFGASLGIYRIAVSSKKEAHIVINSYNEALAAIYQAAKETEAYSFINSEKAVALCDEDTLVVVLDTHRPSLVECPELLSSDKIVVIDHHRKAEEAISHMILSYMEPYASSTAELVTEIIQYSEEKKTLSKMDAEALLAGITVDTNRFAVKTGVRTFEAASWLRRCGADTAVVKRYFQSDMESFKIRAKCIAGAEFLDDGIAMSVCQGENPNAQIVNSQVADELLTVQGIRASFVAGKNDRGETVVSARSLGDINVQIIMEKLGGGGHLNTAGAQVDMSPEETLEQLKVILKEFL</sequence>
<dbReference type="Proteomes" id="UP000602647">
    <property type="component" value="Unassembled WGS sequence"/>
</dbReference>
<reference evidence="2" key="1">
    <citation type="submission" date="2020-08" db="EMBL/GenBank/DDBJ databases">
        <title>Genome public.</title>
        <authorList>
            <person name="Liu C."/>
            <person name="Sun Q."/>
        </authorList>
    </citation>
    <scope>NUCLEOTIDE SEQUENCE</scope>
    <source>
        <strain evidence="2">BX12</strain>
    </source>
</reference>
<dbReference type="InterPro" id="IPR003156">
    <property type="entry name" value="DHHA1_dom"/>
</dbReference>
<gene>
    <name evidence="2" type="ORF">H9L42_09620</name>
</gene>
<feature type="domain" description="GGDEF" evidence="1">
    <location>
        <begin position="113"/>
        <end position="241"/>
    </location>
</feature>
<dbReference type="GO" id="GO:0003676">
    <property type="term" value="F:nucleic acid binding"/>
    <property type="evidence" value="ECO:0007669"/>
    <property type="project" value="InterPro"/>
</dbReference>
<dbReference type="PROSITE" id="PS50887">
    <property type="entry name" value="GGDEF"/>
    <property type="match status" value="1"/>
</dbReference>
<dbReference type="AlphaFoldDB" id="A0A923NP12"/>
<dbReference type="InterPro" id="IPR001667">
    <property type="entry name" value="DDH_dom"/>
</dbReference>
<protein>
    <submittedName>
        <fullName evidence="2">DHH family phosphoesterase</fullName>
    </submittedName>
</protein>
<dbReference type="Gene3D" id="3.10.310.30">
    <property type="match status" value="1"/>
</dbReference>
<accession>A0A923NP12</accession>